<feature type="region of interest" description="Disordered" evidence="1">
    <location>
        <begin position="372"/>
        <end position="409"/>
    </location>
</feature>
<accession>A0AA38R8P2</accession>
<protein>
    <submittedName>
        <fullName evidence="2">Uncharacterized protein</fullName>
    </submittedName>
</protein>
<evidence type="ECO:0000256" key="1">
    <source>
        <dbReference type="SAM" id="MobiDB-lite"/>
    </source>
</evidence>
<proteinExistence type="predicted"/>
<evidence type="ECO:0000313" key="3">
    <source>
        <dbReference type="Proteomes" id="UP001174691"/>
    </source>
</evidence>
<dbReference type="EMBL" id="JANBVN010000266">
    <property type="protein sequence ID" value="KAJ9130514.1"/>
    <property type="molecule type" value="Genomic_DNA"/>
</dbReference>
<sequence>MERPMTAIEACQRIKLAILSSVVKGEDHPASRLHPTSRLSSAVQGLLSIIKTSPKTSSPTNQDVAAAVNREGSGKLIPLDGSYLSSLMDNDGGNQFLALCRDFPTQENVSEVARAIDVQYWELYSNSYHRCKDNEGLWKAYYCRHTTSYLRLQDIPHPYGRLWTSGLRMPGSSCGWRGIRMFRSEHGDALGGLITTEPCVSCTSTEGLYLSELDAITVLLCQQMADPSRTDASTAGRTPCFAMALVVNMTPTLVRVIEGTISDQTKPDIQVKLLQTMPHDMRVHEHSHNYAKNGFTECNTCRCVLSWLLVHVADDGSVIAEDTGVEVEEDTHVKDKVADTPNTSVKIHMEADHEAMGATPLDAHDGNKRVSKALPRWQGTPSVKGKENAAPLDLECGSQSRVQGSAKGV</sequence>
<comment type="caution">
    <text evidence="2">The sequence shown here is derived from an EMBL/GenBank/DDBJ whole genome shotgun (WGS) entry which is preliminary data.</text>
</comment>
<organism evidence="2 3">
    <name type="scientific">Coniochaeta hoffmannii</name>
    <dbReference type="NCBI Taxonomy" id="91930"/>
    <lineage>
        <taxon>Eukaryota</taxon>
        <taxon>Fungi</taxon>
        <taxon>Dikarya</taxon>
        <taxon>Ascomycota</taxon>
        <taxon>Pezizomycotina</taxon>
        <taxon>Sordariomycetes</taxon>
        <taxon>Sordariomycetidae</taxon>
        <taxon>Coniochaetales</taxon>
        <taxon>Coniochaetaceae</taxon>
        <taxon>Coniochaeta</taxon>
    </lineage>
</organism>
<keyword evidence="3" id="KW-1185">Reference proteome</keyword>
<gene>
    <name evidence="2" type="ORF">NKR19_g9857</name>
</gene>
<dbReference type="Proteomes" id="UP001174691">
    <property type="component" value="Unassembled WGS sequence"/>
</dbReference>
<dbReference type="AlphaFoldDB" id="A0AA38R8P2"/>
<name>A0AA38R8P2_9PEZI</name>
<reference evidence="2" key="1">
    <citation type="submission" date="2022-07" db="EMBL/GenBank/DDBJ databases">
        <title>Fungi with potential for degradation of polypropylene.</title>
        <authorList>
            <person name="Gostincar C."/>
        </authorList>
    </citation>
    <scope>NUCLEOTIDE SEQUENCE</scope>
    <source>
        <strain evidence="2">EXF-13287</strain>
    </source>
</reference>
<evidence type="ECO:0000313" key="2">
    <source>
        <dbReference type="EMBL" id="KAJ9130514.1"/>
    </source>
</evidence>